<evidence type="ECO:0000256" key="6">
    <source>
        <dbReference type="ARBA" id="ARBA00022989"/>
    </source>
</evidence>
<feature type="transmembrane region" description="Helical" evidence="8">
    <location>
        <begin position="208"/>
        <end position="225"/>
    </location>
</feature>
<name>A0AAW6CQ47_9FIRM</name>
<evidence type="ECO:0000313" key="10">
    <source>
        <dbReference type="EMBL" id="MDB7981668.1"/>
    </source>
</evidence>
<feature type="transmembrane region" description="Helical" evidence="8">
    <location>
        <begin position="12"/>
        <end position="31"/>
    </location>
</feature>
<evidence type="ECO:0000256" key="1">
    <source>
        <dbReference type="ARBA" id="ARBA00004651"/>
    </source>
</evidence>
<evidence type="ECO:0000259" key="9">
    <source>
        <dbReference type="PROSITE" id="PS50928"/>
    </source>
</evidence>
<evidence type="ECO:0000313" key="11">
    <source>
        <dbReference type="Proteomes" id="UP001212981"/>
    </source>
</evidence>
<keyword evidence="7 8" id="KW-0472">Membrane</keyword>
<dbReference type="Gene3D" id="1.10.3720.10">
    <property type="entry name" value="MetI-like"/>
    <property type="match status" value="1"/>
</dbReference>
<dbReference type="PANTHER" id="PTHR42929">
    <property type="entry name" value="INNER MEMBRANE ABC TRANSPORTER PERMEASE PROTEIN YDCU-RELATED-RELATED"/>
    <property type="match status" value="1"/>
</dbReference>
<evidence type="ECO:0000256" key="4">
    <source>
        <dbReference type="ARBA" id="ARBA00022475"/>
    </source>
</evidence>
<comment type="subcellular location">
    <subcellularLocation>
        <location evidence="1 8">Cell membrane</location>
        <topology evidence="1 8">Multi-pass membrane protein</topology>
    </subcellularLocation>
</comment>
<dbReference type="Proteomes" id="UP001212981">
    <property type="component" value="Unassembled WGS sequence"/>
</dbReference>
<feature type="transmembrane region" description="Helical" evidence="8">
    <location>
        <begin position="152"/>
        <end position="173"/>
    </location>
</feature>
<reference evidence="10" key="1">
    <citation type="submission" date="2023-01" db="EMBL/GenBank/DDBJ databases">
        <title>Human gut microbiome strain richness.</title>
        <authorList>
            <person name="Chen-Liaw A."/>
        </authorList>
    </citation>
    <scope>NUCLEOTIDE SEQUENCE</scope>
    <source>
        <strain evidence="10">D8_m1001271B151109d0_201107</strain>
    </source>
</reference>
<dbReference type="SUPFAM" id="SSF161098">
    <property type="entry name" value="MetI-like"/>
    <property type="match status" value="1"/>
</dbReference>
<feature type="transmembrane region" description="Helical" evidence="8">
    <location>
        <begin position="250"/>
        <end position="269"/>
    </location>
</feature>
<dbReference type="GO" id="GO:0005886">
    <property type="term" value="C:plasma membrane"/>
    <property type="evidence" value="ECO:0007669"/>
    <property type="project" value="UniProtKB-SubCell"/>
</dbReference>
<dbReference type="PROSITE" id="PS50928">
    <property type="entry name" value="ABC_TM1"/>
    <property type="match status" value="1"/>
</dbReference>
<feature type="transmembrane region" description="Helical" evidence="8">
    <location>
        <begin position="102"/>
        <end position="122"/>
    </location>
</feature>
<keyword evidence="5 8" id="KW-0812">Transmembrane</keyword>
<dbReference type="GO" id="GO:0055085">
    <property type="term" value="P:transmembrane transport"/>
    <property type="evidence" value="ECO:0007669"/>
    <property type="project" value="InterPro"/>
</dbReference>
<dbReference type="Pfam" id="PF00528">
    <property type="entry name" value="BPD_transp_1"/>
    <property type="match status" value="1"/>
</dbReference>
<keyword evidence="3 8" id="KW-0813">Transport</keyword>
<feature type="domain" description="ABC transmembrane type-1" evidence="9">
    <location>
        <begin position="63"/>
        <end position="268"/>
    </location>
</feature>
<accession>A0AAW6CQ47</accession>
<dbReference type="PANTHER" id="PTHR42929:SF1">
    <property type="entry name" value="INNER MEMBRANE ABC TRANSPORTER PERMEASE PROTEIN YDCU-RELATED"/>
    <property type="match status" value="1"/>
</dbReference>
<gene>
    <name evidence="10" type="ORF">PND82_02395</name>
</gene>
<feature type="transmembrane region" description="Helical" evidence="8">
    <location>
        <begin position="185"/>
        <end position="201"/>
    </location>
</feature>
<evidence type="ECO:0000256" key="7">
    <source>
        <dbReference type="ARBA" id="ARBA00023136"/>
    </source>
</evidence>
<keyword evidence="4" id="KW-1003">Cell membrane</keyword>
<feature type="transmembrane region" description="Helical" evidence="8">
    <location>
        <begin position="128"/>
        <end position="145"/>
    </location>
</feature>
<evidence type="ECO:0000256" key="5">
    <source>
        <dbReference type="ARBA" id="ARBA00022692"/>
    </source>
</evidence>
<feature type="transmembrane region" description="Helical" evidence="8">
    <location>
        <begin position="63"/>
        <end position="90"/>
    </location>
</feature>
<organism evidence="10 11">
    <name type="scientific">Faecalicoccus pleomorphus</name>
    <dbReference type="NCBI Taxonomy" id="1323"/>
    <lineage>
        <taxon>Bacteria</taxon>
        <taxon>Bacillati</taxon>
        <taxon>Bacillota</taxon>
        <taxon>Erysipelotrichia</taxon>
        <taxon>Erysipelotrichales</taxon>
        <taxon>Erysipelotrichaceae</taxon>
        <taxon>Faecalicoccus</taxon>
    </lineage>
</organism>
<proteinExistence type="inferred from homology"/>
<dbReference type="EMBL" id="JAQLXO010000001">
    <property type="protein sequence ID" value="MDB7981668.1"/>
    <property type="molecule type" value="Genomic_DNA"/>
</dbReference>
<comment type="similarity">
    <text evidence="2">Belongs to the binding-protein-dependent transport system permease family. CysTW subfamily.</text>
</comment>
<evidence type="ECO:0000256" key="8">
    <source>
        <dbReference type="RuleBase" id="RU363032"/>
    </source>
</evidence>
<dbReference type="RefSeq" id="WP_272001016.1">
    <property type="nucleotide sequence ID" value="NZ_JAQLXO010000001.1"/>
</dbReference>
<evidence type="ECO:0000256" key="3">
    <source>
        <dbReference type="ARBA" id="ARBA00022448"/>
    </source>
</evidence>
<dbReference type="InterPro" id="IPR000515">
    <property type="entry name" value="MetI-like"/>
</dbReference>
<evidence type="ECO:0000256" key="2">
    <source>
        <dbReference type="ARBA" id="ARBA00007069"/>
    </source>
</evidence>
<dbReference type="AlphaFoldDB" id="A0AAW6CQ47"/>
<keyword evidence="6 8" id="KW-1133">Transmembrane helix</keyword>
<protein>
    <submittedName>
        <fullName evidence="10">ABC transporter permease</fullName>
    </submittedName>
</protein>
<sequence length="280" mass="31255">MVHVKEYKWLPYLMVLPAVAIMGLVVILPVIDTLIQSFHTADGAFTLDNYGYFLSSGTAFQSLIFTVEVALSVTFLSVAFSFLLVLYMRFSHSPISRFLSKIYLLPRFIPGIAAVYAVMNVIKDSGFINRFLLLFGINFQPGLLYDMKGIIICNLWFSIPFAAMMLSAALSNVNDSYIESARDAGAGWFTILKTIILPLVYKDLIVSGTFILMGQIGSFTIPYLTGPNNPDMLGVLLYQQSATYMDYERAAALSVLMFLLCLVGAIIYIRANMKEEVWSQ</sequence>
<dbReference type="InterPro" id="IPR035906">
    <property type="entry name" value="MetI-like_sf"/>
</dbReference>
<dbReference type="CDD" id="cd06261">
    <property type="entry name" value="TM_PBP2"/>
    <property type="match status" value="1"/>
</dbReference>
<comment type="caution">
    <text evidence="10">The sequence shown here is derived from an EMBL/GenBank/DDBJ whole genome shotgun (WGS) entry which is preliminary data.</text>
</comment>